<name>A0ABV4UCK7_9RHOO</name>
<organism evidence="2 3">
    <name type="scientific">Dentiradicibacter hellwigii</name>
    <dbReference type="NCBI Taxonomy" id="3149053"/>
    <lineage>
        <taxon>Bacteria</taxon>
        <taxon>Pseudomonadati</taxon>
        <taxon>Pseudomonadota</taxon>
        <taxon>Betaproteobacteria</taxon>
        <taxon>Rhodocyclales</taxon>
        <taxon>Rhodocyclaceae</taxon>
        <taxon>Dentiradicibacter</taxon>
    </lineage>
</organism>
<sequence length="130" mass="13871">MLYPVYIYPGDANTAHGIVFPDFPGCHAAADEWEHIPAMCQEAVEAHFAGEPATAVPAPSPLSELQNNPEYTGGVWMLADIDLGKLQSAPVRLNISLPANLVRQIDGYANKNGMTRSGFLAKAASMAMAD</sequence>
<dbReference type="Pfam" id="PF15919">
    <property type="entry name" value="HicB_lk_antitox"/>
    <property type="match status" value="1"/>
</dbReference>
<dbReference type="Proteomes" id="UP001574673">
    <property type="component" value="Unassembled WGS sequence"/>
</dbReference>
<evidence type="ECO:0000313" key="3">
    <source>
        <dbReference type="Proteomes" id="UP001574673"/>
    </source>
</evidence>
<comment type="caution">
    <text evidence="2">The sequence shown here is derived from an EMBL/GenBank/DDBJ whole genome shotgun (WGS) entry which is preliminary data.</text>
</comment>
<protein>
    <submittedName>
        <fullName evidence="2">Type II toxin-antitoxin system HicB family antitoxin</fullName>
    </submittedName>
</protein>
<evidence type="ECO:0000313" key="2">
    <source>
        <dbReference type="EMBL" id="MFA9949360.1"/>
    </source>
</evidence>
<dbReference type="InterPro" id="IPR035069">
    <property type="entry name" value="TTHA1013/TTHA0281-like"/>
</dbReference>
<dbReference type="SUPFAM" id="SSF143100">
    <property type="entry name" value="TTHA1013/TTHA0281-like"/>
    <property type="match status" value="1"/>
</dbReference>
<dbReference type="InterPro" id="IPR010985">
    <property type="entry name" value="Ribbon_hlx_hlx"/>
</dbReference>
<dbReference type="InterPro" id="IPR031807">
    <property type="entry name" value="HicB-like"/>
</dbReference>
<dbReference type="SUPFAM" id="SSF47598">
    <property type="entry name" value="Ribbon-helix-helix"/>
    <property type="match status" value="1"/>
</dbReference>
<dbReference type="EMBL" id="JBEUWX010000002">
    <property type="protein sequence ID" value="MFA9949360.1"/>
    <property type="molecule type" value="Genomic_DNA"/>
</dbReference>
<feature type="domain" description="HicB-like antitoxin of toxin-antitoxin system" evidence="1">
    <location>
        <begin position="3"/>
        <end position="124"/>
    </location>
</feature>
<dbReference type="Gene3D" id="3.30.160.250">
    <property type="match status" value="1"/>
</dbReference>
<evidence type="ECO:0000259" key="1">
    <source>
        <dbReference type="Pfam" id="PF15919"/>
    </source>
</evidence>
<reference evidence="3" key="1">
    <citation type="submission" date="2024-06" db="EMBL/GenBank/DDBJ databases">
        <title>Radixoralia hellwigii gen. nov., sp nov., isolated from a root canal in the human oral cavity.</title>
        <authorList>
            <person name="Bartsch S."/>
            <person name="Wittmer A."/>
            <person name="Schulz A.-K."/>
            <person name="Neumann-Schaal M."/>
            <person name="Wolf J."/>
            <person name="Gronow S."/>
            <person name="Tennert C."/>
            <person name="Haecker G."/>
            <person name="Cieplik F."/>
            <person name="Al-Ahmad A."/>
        </authorList>
    </citation>
    <scope>NUCLEOTIDE SEQUENCE [LARGE SCALE GENOMIC DNA]</scope>
    <source>
        <strain evidence="3">Wk13</strain>
    </source>
</reference>
<proteinExistence type="predicted"/>
<dbReference type="RefSeq" id="WP_418890497.1">
    <property type="nucleotide sequence ID" value="NZ_JBEUWX010000002.1"/>
</dbReference>
<keyword evidence="3" id="KW-1185">Reference proteome</keyword>
<gene>
    <name evidence="2" type="ORF">ABCS64_03295</name>
</gene>
<accession>A0ABV4UCK7</accession>